<comment type="caution">
    <text evidence="2">The sequence shown here is derived from an EMBL/GenBank/DDBJ whole genome shotgun (WGS) entry which is preliminary data.</text>
</comment>
<feature type="transmembrane region" description="Helical" evidence="1">
    <location>
        <begin position="6"/>
        <end position="24"/>
    </location>
</feature>
<dbReference type="EMBL" id="JBHULM010000007">
    <property type="protein sequence ID" value="MFD2541531.1"/>
    <property type="molecule type" value="Genomic_DNA"/>
</dbReference>
<proteinExistence type="predicted"/>
<name>A0ABW5JYD9_9FLAO</name>
<evidence type="ECO:0000256" key="1">
    <source>
        <dbReference type="SAM" id="Phobius"/>
    </source>
</evidence>
<gene>
    <name evidence="2" type="ORF">ACFSSB_04305</name>
</gene>
<dbReference type="Proteomes" id="UP001597467">
    <property type="component" value="Unassembled WGS sequence"/>
</dbReference>
<feature type="transmembrane region" description="Helical" evidence="1">
    <location>
        <begin position="36"/>
        <end position="54"/>
    </location>
</feature>
<keyword evidence="1" id="KW-0472">Membrane</keyword>
<organism evidence="2 3">
    <name type="scientific">Lacinutrix gracilariae</name>
    <dbReference type="NCBI Taxonomy" id="1747198"/>
    <lineage>
        <taxon>Bacteria</taxon>
        <taxon>Pseudomonadati</taxon>
        <taxon>Bacteroidota</taxon>
        <taxon>Flavobacteriia</taxon>
        <taxon>Flavobacteriales</taxon>
        <taxon>Flavobacteriaceae</taxon>
        <taxon>Lacinutrix</taxon>
    </lineage>
</organism>
<keyword evidence="3" id="KW-1185">Reference proteome</keyword>
<accession>A0ABW5JYD9</accession>
<keyword evidence="1" id="KW-0812">Transmembrane</keyword>
<protein>
    <submittedName>
        <fullName evidence="2">VWA domain-containing protein</fullName>
    </submittedName>
</protein>
<evidence type="ECO:0000313" key="3">
    <source>
        <dbReference type="Proteomes" id="UP001597467"/>
    </source>
</evidence>
<sequence>MQTETILYIILSGIIALLLALFQYKSKKKSMSKNNMLFSFLRFISIFSLLLLLINPKFEKVSYYTEKPNLVVAVDNSSSITHLNQKENVQQLVAAIKNNAALSERFNLDFFSFANTLKTTDSLSFSEKQTNIDRAFSDFSQIYKNTTSPILLVTDGNQTFGNDYVFSAEKVKQPIFTVILGDTISYTDLKLQQLNVNKYAFLKNKFPVEAIVTYNGNHAVNSKFVVTSGKATVYSQNLSFSKTVNSKILNFTLPANRVGVQSYKAQIIPIESEKNTINNYTNFAVEVIDQKTNVAIVSDFMHPDLGAFKKSIESNEQREVSIVTPNEYLLQKNDFQLVILYQPNNNFNSVFKSLKQDNANKFLVLGGKTDYAFVNANTLDFKQDITNQTEDYQASLNTNYNTFIIDDLDFESFPPLQSSFGSVTFSIPVETILNKNIRSIDTQQPLLATFETNSRREAVLFGENIWKWRAQSFLNTKSFNSFDNFLGKLVQYLASTKRKDRLNVDYESFYPGNANVVVKAQVFNKNYEFDAKESLNIIVQNKETKISSTFPFILKGNNYQVDLSSLAAGNYSFTVKSSNENISKSGAFQILEYNMEQQFLNANVTKLQRVATNTNADSYFIANTDGLLSKLLDDDRFVSIQKSSKNVVPLIDFNYLLALLILSLALEWFIRKYNGLI</sequence>
<dbReference type="SUPFAM" id="SSF53300">
    <property type="entry name" value="vWA-like"/>
    <property type="match status" value="1"/>
</dbReference>
<evidence type="ECO:0000313" key="2">
    <source>
        <dbReference type="EMBL" id="MFD2541531.1"/>
    </source>
</evidence>
<keyword evidence="1" id="KW-1133">Transmembrane helix</keyword>
<dbReference type="PANTHER" id="PTHR37947:SF1">
    <property type="entry name" value="BLL2462 PROTEIN"/>
    <property type="match status" value="1"/>
</dbReference>
<reference evidence="3" key="1">
    <citation type="journal article" date="2019" name="Int. J. Syst. Evol. Microbiol.">
        <title>The Global Catalogue of Microorganisms (GCM) 10K type strain sequencing project: providing services to taxonomists for standard genome sequencing and annotation.</title>
        <authorList>
            <consortium name="The Broad Institute Genomics Platform"/>
            <consortium name="The Broad Institute Genome Sequencing Center for Infectious Disease"/>
            <person name="Wu L."/>
            <person name="Ma J."/>
        </authorList>
    </citation>
    <scope>NUCLEOTIDE SEQUENCE [LARGE SCALE GENOMIC DNA]</scope>
    <source>
        <strain evidence="3">KCTC 42808</strain>
    </source>
</reference>
<dbReference type="RefSeq" id="WP_379901333.1">
    <property type="nucleotide sequence ID" value="NZ_JBHULM010000007.1"/>
</dbReference>
<dbReference type="PANTHER" id="PTHR37947">
    <property type="entry name" value="BLL2462 PROTEIN"/>
    <property type="match status" value="1"/>
</dbReference>
<feature type="transmembrane region" description="Helical" evidence="1">
    <location>
        <begin position="653"/>
        <end position="670"/>
    </location>
</feature>
<dbReference type="InterPro" id="IPR036465">
    <property type="entry name" value="vWFA_dom_sf"/>
</dbReference>